<sequence>MRSTDLLKFRRCRLERIDFSMNAPILTVSTKDLDNFYYFIMSVSVFAKLDSC</sequence>
<evidence type="ECO:0000313" key="1">
    <source>
        <dbReference type="EMBL" id="AFK46937.1"/>
    </source>
</evidence>
<dbReference type="AlphaFoldDB" id="I3T345"/>
<protein>
    <submittedName>
        <fullName evidence="1">Uncharacterized protein</fullName>
    </submittedName>
</protein>
<name>I3T345_LOTJA</name>
<reference evidence="1" key="1">
    <citation type="submission" date="2012-05" db="EMBL/GenBank/DDBJ databases">
        <authorList>
            <person name="Krishnakumar V."/>
            <person name="Cheung F."/>
            <person name="Xiao Y."/>
            <person name="Chan A."/>
            <person name="Moskal W.A."/>
            <person name="Town C.D."/>
        </authorList>
    </citation>
    <scope>NUCLEOTIDE SEQUENCE</scope>
</reference>
<proteinExistence type="evidence at transcript level"/>
<accession>I3T345</accession>
<dbReference type="EMBL" id="BT147143">
    <property type="protein sequence ID" value="AFK46937.1"/>
    <property type="molecule type" value="mRNA"/>
</dbReference>
<organism evidence="1">
    <name type="scientific">Lotus japonicus</name>
    <name type="common">Lotus corniculatus var. japonicus</name>
    <dbReference type="NCBI Taxonomy" id="34305"/>
    <lineage>
        <taxon>Eukaryota</taxon>
        <taxon>Viridiplantae</taxon>
        <taxon>Streptophyta</taxon>
        <taxon>Embryophyta</taxon>
        <taxon>Tracheophyta</taxon>
        <taxon>Spermatophyta</taxon>
        <taxon>Magnoliopsida</taxon>
        <taxon>eudicotyledons</taxon>
        <taxon>Gunneridae</taxon>
        <taxon>Pentapetalae</taxon>
        <taxon>rosids</taxon>
        <taxon>fabids</taxon>
        <taxon>Fabales</taxon>
        <taxon>Fabaceae</taxon>
        <taxon>Papilionoideae</taxon>
        <taxon>50 kb inversion clade</taxon>
        <taxon>NPAAA clade</taxon>
        <taxon>Hologalegina</taxon>
        <taxon>robinioid clade</taxon>
        <taxon>Loteae</taxon>
        <taxon>Lotus</taxon>
    </lineage>
</organism>